<evidence type="ECO:0000313" key="3">
    <source>
        <dbReference type="Proteomes" id="UP001213972"/>
    </source>
</evidence>
<sequence>MQPVTLSTARLVLSVPTEEDIDAIFAACQDPDVQRYTTVPSPYRREHAEGFVEKTAAWWDAGSEATWAVRRDGVLAGMVGLHRLGRGHGELGYWMTAGARGQGLLTEAARAVIDWGFSPDGLGLARIEWRAVTGNIASARAARTLGFRYEGLLRQALLHSTGRRDDAWIAGLLPGDDRTPQDWPVLTA</sequence>
<organism evidence="2 3">
    <name type="scientific">Candidatus Microbacterium phytovorans</name>
    <dbReference type="NCBI Taxonomy" id="3121374"/>
    <lineage>
        <taxon>Bacteria</taxon>
        <taxon>Bacillati</taxon>
        <taxon>Actinomycetota</taxon>
        <taxon>Actinomycetes</taxon>
        <taxon>Micrococcales</taxon>
        <taxon>Microbacteriaceae</taxon>
        <taxon>Microbacterium</taxon>
    </lineage>
</organism>
<evidence type="ECO:0000313" key="2">
    <source>
        <dbReference type="EMBL" id="WEK13746.1"/>
    </source>
</evidence>
<dbReference type="Proteomes" id="UP001213972">
    <property type="component" value="Chromosome"/>
</dbReference>
<name>A0AAJ6B5E8_9MICO</name>
<dbReference type="GO" id="GO:0008999">
    <property type="term" value="F:protein-N-terminal-alanine acetyltransferase activity"/>
    <property type="evidence" value="ECO:0007669"/>
    <property type="project" value="TreeGrafter"/>
</dbReference>
<dbReference type="PANTHER" id="PTHR43441">
    <property type="entry name" value="RIBOSOMAL-PROTEIN-SERINE ACETYLTRANSFERASE"/>
    <property type="match status" value="1"/>
</dbReference>
<dbReference type="InterPro" id="IPR000182">
    <property type="entry name" value="GNAT_dom"/>
</dbReference>
<dbReference type="Pfam" id="PF13302">
    <property type="entry name" value="Acetyltransf_3"/>
    <property type="match status" value="1"/>
</dbReference>
<protein>
    <submittedName>
        <fullName evidence="2">GNAT family N-acetyltransferase</fullName>
    </submittedName>
</protein>
<accession>A0AAJ6B5E8</accession>
<evidence type="ECO:0000259" key="1">
    <source>
        <dbReference type="PROSITE" id="PS51186"/>
    </source>
</evidence>
<dbReference type="GO" id="GO:1990189">
    <property type="term" value="F:protein N-terminal-serine acetyltransferase activity"/>
    <property type="evidence" value="ECO:0007669"/>
    <property type="project" value="TreeGrafter"/>
</dbReference>
<dbReference type="Gene3D" id="3.40.630.30">
    <property type="match status" value="1"/>
</dbReference>
<dbReference type="PROSITE" id="PS51186">
    <property type="entry name" value="GNAT"/>
    <property type="match status" value="1"/>
</dbReference>
<reference evidence="2" key="1">
    <citation type="submission" date="2023-03" db="EMBL/GenBank/DDBJ databases">
        <title>Andean soil-derived lignocellulolytic bacterial consortium as a source of novel taxa and putative plastic-active enzymes.</title>
        <authorList>
            <person name="Diaz-Garcia L."/>
            <person name="Chuvochina M."/>
            <person name="Feuerriegel G."/>
            <person name="Bunk B."/>
            <person name="Sproer C."/>
            <person name="Streit W.R."/>
            <person name="Rodriguez L.M."/>
            <person name="Overmann J."/>
            <person name="Jimenez D.J."/>
        </authorList>
    </citation>
    <scope>NUCLEOTIDE SEQUENCE</scope>
    <source>
        <strain evidence="2">MAG 4610</strain>
    </source>
</reference>
<gene>
    <name evidence="2" type="ORF">P0Y48_00610</name>
</gene>
<dbReference type="EMBL" id="CP119321">
    <property type="protein sequence ID" value="WEK13746.1"/>
    <property type="molecule type" value="Genomic_DNA"/>
</dbReference>
<proteinExistence type="predicted"/>
<dbReference type="AlphaFoldDB" id="A0AAJ6B5E8"/>
<dbReference type="GO" id="GO:0005737">
    <property type="term" value="C:cytoplasm"/>
    <property type="evidence" value="ECO:0007669"/>
    <property type="project" value="TreeGrafter"/>
</dbReference>
<dbReference type="PANTHER" id="PTHR43441:SF10">
    <property type="entry name" value="ACETYLTRANSFERASE"/>
    <property type="match status" value="1"/>
</dbReference>
<dbReference type="SUPFAM" id="SSF55729">
    <property type="entry name" value="Acyl-CoA N-acyltransferases (Nat)"/>
    <property type="match status" value="1"/>
</dbReference>
<dbReference type="InterPro" id="IPR016181">
    <property type="entry name" value="Acyl_CoA_acyltransferase"/>
</dbReference>
<dbReference type="InterPro" id="IPR051908">
    <property type="entry name" value="Ribosomal_N-acetyltransferase"/>
</dbReference>
<feature type="domain" description="N-acetyltransferase" evidence="1">
    <location>
        <begin position="11"/>
        <end position="174"/>
    </location>
</feature>